<protein>
    <submittedName>
        <fullName evidence="2">Uncharacterized protein</fullName>
    </submittedName>
</protein>
<feature type="signal peptide" evidence="1">
    <location>
        <begin position="1"/>
        <end position="25"/>
    </location>
</feature>
<dbReference type="Proteomes" id="UP000316759">
    <property type="component" value="Unassembled WGS sequence"/>
</dbReference>
<reference evidence="2 3" key="1">
    <citation type="submission" date="2019-04" db="EMBL/GenBank/DDBJ databases">
        <title>Annotation for the trematode Fasciola gigantica.</title>
        <authorList>
            <person name="Choi Y.-J."/>
        </authorList>
    </citation>
    <scope>NUCLEOTIDE SEQUENCE [LARGE SCALE GENOMIC DNA]</scope>
    <source>
        <strain evidence="2">Uganda_cow_1</strain>
    </source>
</reference>
<accession>A0A504YDR8</accession>
<dbReference type="AlphaFoldDB" id="A0A504YDR8"/>
<keyword evidence="3" id="KW-1185">Reference proteome</keyword>
<dbReference type="OrthoDB" id="6311808at2759"/>
<comment type="caution">
    <text evidence="2">The sequence shown here is derived from an EMBL/GenBank/DDBJ whole genome shotgun (WGS) entry which is preliminary data.</text>
</comment>
<sequence length="118" mass="12778">MSTCTPRLLCCLFAIGILVVGTVSGCFSSKSQKIPTTQECNKLINDVSFKCYESALKKRSCGTPATKTVTVFSRACQTCTGCIVKAQECMVKDLKKGTVSKCPQAQQSVISLERILKQ</sequence>
<organism evidence="2 3">
    <name type="scientific">Fasciola gigantica</name>
    <name type="common">Giant liver fluke</name>
    <dbReference type="NCBI Taxonomy" id="46835"/>
    <lineage>
        <taxon>Eukaryota</taxon>
        <taxon>Metazoa</taxon>
        <taxon>Spiralia</taxon>
        <taxon>Lophotrochozoa</taxon>
        <taxon>Platyhelminthes</taxon>
        <taxon>Trematoda</taxon>
        <taxon>Digenea</taxon>
        <taxon>Plagiorchiida</taxon>
        <taxon>Echinostomata</taxon>
        <taxon>Echinostomatoidea</taxon>
        <taxon>Fasciolidae</taxon>
        <taxon>Fasciola</taxon>
    </lineage>
</organism>
<dbReference type="EMBL" id="SUNJ01010218">
    <property type="protein sequence ID" value="TPP59812.1"/>
    <property type="molecule type" value="Genomic_DNA"/>
</dbReference>
<dbReference type="PROSITE" id="PS51257">
    <property type="entry name" value="PROKAR_LIPOPROTEIN"/>
    <property type="match status" value="1"/>
</dbReference>
<evidence type="ECO:0000256" key="1">
    <source>
        <dbReference type="SAM" id="SignalP"/>
    </source>
</evidence>
<evidence type="ECO:0000313" key="2">
    <source>
        <dbReference type="EMBL" id="TPP59812.1"/>
    </source>
</evidence>
<feature type="chain" id="PRO_5021282145" evidence="1">
    <location>
        <begin position="26"/>
        <end position="118"/>
    </location>
</feature>
<proteinExistence type="predicted"/>
<gene>
    <name evidence="2" type="ORF">FGIG_12185</name>
</gene>
<evidence type="ECO:0000313" key="3">
    <source>
        <dbReference type="Proteomes" id="UP000316759"/>
    </source>
</evidence>
<name>A0A504YDR8_FASGI</name>
<keyword evidence="1" id="KW-0732">Signal</keyword>